<organism evidence="3 4">
    <name type="scientific">Candidatus Kerfeldbacteria bacterium RIFCSPHIGHO2_12_FULL_48_17</name>
    <dbReference type="NCBI Taxonomy" id="1798542"/>
    <lineage>
        <taxon>Bacteria</taxon>
        <taxon>Candidatus Kerfeldiibacteriota</taxon>
    </lineage>
</organism>
<dbReference type="EMBL" id="MHKD01000015">
    <property type="protein sequence ID" value="OGY84305.1"/>
    <property type="molecule type" value="Genomic_DNA"/>
</dbReference>
<dbReference type="Gene3D" id="2.130.10.130">
    <property type="entry name" value="Integrin alpha, N-terminal"/>
    <property type="match status" value="1"/>
</dbReference>
<dbReference type="InterPro" id="IPR013517">
    <property type="entry name" value="FG-GAP"/>
</dbReference>
<evidence type="ECO:0008006" key="5">
    <source>
        <dbReference type="Google" id="ProtNLM"/>
    </source>
</evidence>
<feature type="region of interest" description="Disordered" evidence="2">
    <location>
        <begin position="188"/>
        <end position="208"/>
    </location>
</feature>
<proteinExistence type="predicted"/>
<evidence type="ECO:0000256" key="1">
    <source>
        <dbReference type="ARBA" id="ARBA00022729"/>
    </source>
</evidence>
<evidence type="ECO:0000256" key="2">
    <source>
        <dbReference type="SAM" id="MobiDB-lite"/>
    </source>
</evidence>
<name>A0A1G2B5P6_9BACT</name>
<evidence type="ECO:0000313" key="3">
    <source>
        <dbReference type="EMBL" id="OGY84305.1"/>
    </source>
</evidence>
<dbReference type="SUPFAM" id="SSF69318">
    <property type="entry name" value="Integrin alpha N-terminal domain"/>
    <property type="match status" value="1"/>
</dbReference>
<reference evidence="3 4" key="1">
    <citation type="journal article" date="2016" name="Nat. Commun.">
        <title>Thousands of microbial genomes shed light on interconnected biogeochemical processes in an aquifer system.</title>
        <authorList>
            <person name="Anantharaman K."/>
            <person name="Brown C.T."/>
            <person name="Hug L.A."/>
            <person name="Sharon I."/>
            <person name="Castelle C.J."/>
            <person name="Probst A.J."/>
            <person name="Thomas B.C."/>
            <person name="Singh A."/>
            <person name="Wilkins M.J."/>
            <person name="Karaoz U."/>
            <person name="Brodie E.L."/>
            <person name="Williams K.H."/>
            <person name="Hubbard S.S."/>
            <person name="Banfield J.F."/>
        </authorList>
    </citation>
    <scope>NUCLEOTIDE SEQUENCE [LARGE SCALE GENOMIC DNA]</scope>
</reference>
<comment type="caution">
    <text evidence="3">The sequence shown here is derived from an EMBL/GenBank/DDBJ whole genome shotgun (WGS) entry which is preliminary data.</text>
</comment>
<accession>A0A1G2B5P6</accession>
<dbReference type="SUPFAM" id="SSF49464">
    <property type="entry name" value="Carboxypeptidase regulatory domain-like"/>
    <property type="match status" value="1"/>
</dbReference>
<gene>
    <name evidence="3" type="ORF">A3F54_03895</name>
</gene>
<dbReference type="InterPro" id="IPR008969">
    <property type="entry name" value="CarboxyPept-like_regulatory"/>
</dbReference>
<evidence type="ECO:0000313" key="4">
    <source>
        <dbReference type="Proteomes" id="UP000176952"/>
    </source>
</evidence>
<protein>
    <recommendedName>
        <fullName evidence="5">FG-GAP repeat protein</fullName>
    </recommendedName>
</protein>
<sequence length="1497" mass="159828">MCGFLIRKYITMQRKNYLSLVKASTLRLSNTVPFFMAGFGLFALLWAVFALTPARADFKVPDPVRIQADDSRVTSVTAAAASTVPGATTTYTVSVDVNEELSAGTELFVDFRYLSQCPEGLNFETDCRYSLTNTVDVVGEPAGVEVRAEVGSESVNLRPEAGVIPEGTLTLTISGVKNPNAGGLARVSAKTQSEDDEQPEPCDGQNCPQPDQTFSDAIFLGDIAFLGTVTYKDTGAPVQNTWVNISSRDRWFGGNTDVFGQVAIPGPVAAGDYMVNAQPPFGVEGYISAQKKFNYGGTGRKDFTVELAKAIKFVEFTVKYKDTSEAVDDCSVWVNSASGEGGGFGQGKDCDSNGKARIPLQCGDFMSSLNPKWNQETNSQVEVDWVASPEPTQFSMACDGKAETLKKTVFVNRTDAAVKGKVVDSNGRDLDGGRIDLRTDEGQGSGCNIGRTGKFTCAVQHGTYRLSIFANDQTLYFPEMKVTVKEGETLDIGTKQAQKKDGTITGRVVDEEGNPIASLNVNTWLRDGQGWGWAQTNAEGRFTLSVFVGEKKGEWEVNIDKHSQEQTLINTESPKICVITKKDKTCDAGTFHLKAPNATITLQAVDGDGEPVNINSWGYCRKGFGHGEEFSGPISRGVASLGVYVPDGKSLKLTCGAWVEPSASVLLEGSKEVSVGQGDDKTVKLTFVEPNSSIKVTVKDALTGKVARGVEGEAFVFSPKNDVWRPCRLNENGTCTMRVVAGEYFAGAQIRSEGWLSVHDRGNAFEVGDGETVNRVVNAFRSDSEVNVTLLNPEGDKVDFGFVGFSNRFLVEDSFDGEGEAPADPEGTVIESGTDCFGGECTMQTISGTYQVFAFLPPELSALNWMPPQAEQFTVKANGSLDLTLQFREADAQATINATLDGEPVERGFCWGWSEAEGFSGSEIVDGLASIPLIGGATWHIGCDSFKGGDDDSLYRAAEQNVSVAEGASIELDVALEKELFNIPKSFSQICDATAPCNLTLPDGSTISAGANTFATEGNVTIICEPNLNAYRTNLDRPFMYAWNCEAFDGNNDVIETFNNVVEMALVYNPEVMERDGISEDSLGGKWWDTSSNTWKNGTNVTVDFENHTVTFQITHFTDFAVVDSGAGGGGSGLQRNDLVITPWSKGGPQVAVWNKDGDLLATWFAYGSDLRMGISTMVADLDDNGRNEIVTVPGAGFSSQVRVFDGDNGTILSQFFAYDPSYKGGVNMTSFDLDGDGDQEIIVTPKQATNGISEVKVFDRDGNVVDANHAYDDYSGGVLVAAADLKNDGTPEIVMAPDSNSGLVVISSGDLAPLSQFNAYGDGFNKGIASLVLADLDGDGTVEIITTPASGGSQVKVFNADGNVLTQFHAYGGGPHGDGGGFTGGSRVAVGDVDGDGALDIVTLPNSNGSAQARVFTKDGDLKSQFFAYPETTRKGQFAATVADTDADGTDEIIFGTGIDLGPNVRVFNQNGEALSQFMALHGGFRGGINVNGISR</sequence>
<dbReference type="STRING" id="1798542.A3F54_03895"/>
<dbReference type="PANTHER" id="PTHR46580">
    <property type="entry name" value="SENSOR KINASE-RELATED"/>
    <property type="match status" value="1"/>
</dbReference>
<dbReference type="Proteomes" id="UP000176952">
    <property type="component" value="Unassembled WGS sequence"/>
</dbReference>
<dbReference type="PANTHER" id="PTHR46580:SF4">
    <property type="entry name" value="ATP_GTP-BINDING PROTEIN"/>
    <property type="match status" value="1"/>
</dbReference>
<dbReference type="InterPro" id="IPR028994">
    <property type="entry name" value="Integrin_alpha_N"/>
</dbReference>
<keyword evidence="1" id="KW-0732">Signal</keyword>
<dbReference type="Pfam" id="PF13517">
    <property type="entry name" value="FG-GAP_3"/>
    <property type="match status" value="1"/>
</dbReference>